<feature type="signal peptide" evidence="1">
    <location>
        <begin position="1"/>
        <end position="27"/>
    </location>
</feature>
<evidence type="ECO:0000256" key="1">
    <source>
        <dbReference type="SAM" id="SignalP"/>
    </source>
</evidence>
<gene>
    <name evidence="2" type="ORF">P9B03_07865</name>
</gene>
<name>A0AAW9NR63_9BACL</name>
<reference evidence="2 3" key="1">
    <citation type="submission" date="2023-03" db="EMBL/GenBank/DDBJ databases">
        <title>Bacillus Genome Sequencing.</title>
        <authorList>
            <person name="Dunlap C."/>
        </authorList>
    </citation>
    <scope>NUCLEOTIDE SEQUENCE [LARGE SCALE GENOMIC DNA]</scope>
    <source>
        <strain evidence="2 3">B-59205</strain>
    </source>
</reference>
<feature type="chain" id="PRO_5044004381" evidence="1">
    <location>
        <begin position="28"/>
        <end position="144"/>
    </location>
</feature>
<protein>
    <submittedName>
        <fullName evidence="2">Uncharacterized protein</fullName>
    </submittedName>
</protein>
<keyword evidence="3" id="KW-1185">Reference proteome</keyword>
<evidence type="ECO:0000313" key="3">
    <source>
        <dbReference type="Proteomes" id="UP001344888"/>
    </source>
</evidence>
<keyword evidence="1" id="KW-0732">Signal</keyword>
<accession>A0AAW9NR63</accession>
<dbReference type="Proteomes" id="UP001344888">
    <property type="component" value="Unassembled WGS sequence"/>
</dbReference>
<organism evidence="2 3">
    <name type="scientific">Metasolibacillus meyeri</name>
    <dbReference type="NCBI Taxonomy" id="1071052"/>
    <lineage>
        <taxon>Bacteria</taxon>
        <taxon>Bacillati</taxon>
        <taxon>Bacillota</taxon>
        <taxon>Bacilli</taxon>
        <taxon>Bacillales</taxon>
        <taxon>Caryophanaceae</taxon>
        <taxon>Metasolibacillus</taxon>
    </lineage>
</organism>
<sequence length="144" mass="16223">MCKNMKLIFSFLVVLLVSLSYSFMASAEEVEVNNFDYLFNEGDSEFVVSSGVELVNSPEITPFYRDPRLQKIDGGSGLNKMTGFQSASFARSAGYAGEHDFKTSMLRGITTSIAHFNIFYQKSTRAVYLINREGFGFFTGYYFP</sequence>
<proteinExistence type="predicted"/>
<dbReference type="EMBL" id="JARSFG010000011">
    <property type="protein sequence ID" value="MEC1178393.1"/>
    <property type="molecule type" value="Genomic_DNA"/>
</dbReference>
<dbReference type="AlphaFoldDB" id="A0AAW9NR63"/>
<comment type="caution">
    <text evidence="2">The sequence shown here is derived from an EMBL/GenBank/DDBJ whole genome shotgun (WGS) entry which is preliminary data.</text>
</comment>
<dbReference type="RefSeq" id="WP_326122915.1">
    <property type="nucleotide sequence ID" value="NZ_JARSFG010000011.1"/>
</dbReference>
<evidence type="ECO:0000313" key="2">
    <source>
        <dbReference type="EMBL" id="MEC1178393.1"/>
    </source>
</evidence>